<organism evidence="2">
    <name type="scientific">marine metagenome</name>
    <dbReference type="NCBI Taxonomy" id="408172"/>
    <lineage>
        <taxon>unclassified sequences</taxon>
        <taxon>metagenomes</taxon>
        <taxon>ecological metagenomes</taxon>
    </lineage>
</organism>
<dbReference type="PANTHER" id="PTHR38731">
    <property type="entry name" value="LIPL45-RELATED LIPOPROTEIN-RELATED"/>
    <property type="match status" value="1"/>
</dbReference>
<dbReference type="InterPro" id="IPR006860">
    <property type="entry name" value="FecR"/>
</dbReference>
<feature type="domain" description="FecR protein" evidence="1">
    <location>
        <begin position="54"/>
        <end position="150"/>
    </location>
</feature>
<dbReference type="Gene3D" id="2.60.120.1440">
    <property type="match status" value="1"/>
</dbReference>
<reference evidence="2" key="1">
    <citation type="submission" date="2018-05" db="EMBL/GenBank/DDBJ databases">
        <authorList>
            <person name="Lanie J.A."/>
            <person name="Ng W.-L."/>
            <person name="Kazmierczak K.M."/>
            <person name="Andrzejewski T.M."/>
            <person name="Davidsen T.M."/>
            <person name="Wayne K.J."/>
            <person name="Tettelin H."/>
            <person name="Glass J.I."/>
            <person name="Rusch D."/>
            <person name="Podicherti R."/>
            <person name="Tsui H.-C.T."/>
            <person name="Winkler M.E."/>
        </authorList>
    </citation>
    <scope>NUCLEOTIDE SEQUENCE</scope>
</reference>
<evidence type="ECO:0000313" key="2">
    <source>
        <dbReference type="EMBL" id="SVD99190.1"/>
    </source>
</evidence>
<evidence type="ECO:0000259" key="1">
    <source>
        <dbReference type="Pfam" id="PF04773"/>
    </source>
</evidence>
<feature type="non-terminal residue" evidence="2">
    <location>
        <position position="1"/>
    </location>
</feature>
<proteinExistence type="predicted"/>
<accession>A0A382ZV69</accession>
<protein>
    <recommendedName>
        <fullName evidence="1">FecR protein domain-containing protein</fullName>
    </recommendedName>
</protein>
<dbReference type="EMBL" id="UINC01186797">
    <property type="protein sequence ID" value="SVD99190.1"/>
    <property type="molecule type" value="Genomic_DNA"/>
</dbReference>
<dbReference type="AlphaFoldDB" id="A0A382ZV69"/>
<feature type="non-terminal residue" evidence="2">
    <location>
        <position position="255"/>
    </location>
</feature>
<sequence>TIIILLMITFLVGETRVIAVISSMKGNVQIRSAGVRKYEPAYKGQMIKTGDWLKTDLNVFAAIIFLDGSNIKIRSKTEIEIKSSRVAAKQLNTMMYISEGQVWSKVTKQNNSEFQITTPTATASVKGTEFNVDFDALEESTTLTVIDGEVLFGNDLSSVLAGAMEGASATKDKAPEKYKVEVKDLPKWQNNTDPSWGFKLTPNQTGKQPVNKSVKVSIQIINTKTKEPDNKYNNEIQVKTENELLFISKDGSSWE</sequence>
<dbReference type="Pfam" id="PF04773">
    <property type="entry name" value="FecR"/>
    <property type="match status" value="1"/>
</dbReference>
<dbReference type="PANTHER" id="PTHR38731:SF1">
    <property type="entry name" value="FECR PROTEIN DOMAIN-CONTAINING PROTEIN"/>
    <property type="match status" value="1"/>
</dbReference>
<gene>
    <name evidence="2" type="ORF">METZ01_LOCUS452044</name>
</gene>
<name>A0A382ZV69_9ZZZZ</name>